<evidence type="ECO:0000256" key="4">
    <source>
        <dbReference type="ARBA" id="ARBA00022989"/>
    </source>
</evidence>
<reference evidence="7 8" key="1">
    <citation type="journal article" date="2009" name="Science">
        <title>Green evolution and dynamic adaptations revealed by genomes of the marine picoeukaryotes Micromonas.</title>
        <authorList>
            <person name="Worden A.Z."/>
            <person name="Lee J.H."/>
            <person name="Mock T."/>
            <person name="Rouze P."/>
            <person name="Simmons M.P."/>
            <person name="Aerts A.L."/>
            <person name="Allen A.E."/>
            <person name="Cuvelier M.L."/>
            <person name="Derelle E."/>
            <person name="Everett M.V."/>
            <person name="Foulon E."/>
            <person name="Grimwood J."/>
            <person name="Gundlach H."/>
            <person name="Henrissat B."/>
            <person name="Napoli C."/>
            <person name="McDonald S.M."/>
            <person name="Parker M.S."/>
            <person name="Rombauts S."/>
            <person name="Salamov A."/>
            <person name="Von Dassow P."/>
            <person name="Badger J.H."/>
            <person name="Coutinho P.M."/>
            <person name="Demir E."/>
            <person name="Dubchak I."/>
            <person name="Gentemann C."/>
            <person name="Eikrem W."/>
            <person name="Gready J.E."/>
            <person name="John U."/>
            <person name="Lanier W."/>
            <person name="Lindquist E.A."/>
            <person name="Lucas S."/>
            <person name="Mayer K.F."/>
            <person name="Moreau H."/>
            <person name="Not F."/>
            <person name="Otillar R."/>
            <person name="Panaud O."/>
            <person name="Pangilinan J."/>
            <person name="Paulsen I."/>
            <person name="Piegu B."/>
            <person name="Poliakov A."/>
            <person name="Robbens S."/>
            <person name="Schmutz J."/>
            <person name="Toulza E."/>
            <person name="Wyss T."/>
            <person name="Zelensky A."/>
            <person name="Zhou K."/>
            <person name="Armbrust E.V."/>
            <person name="Bhattacharya D."/>
            <person name="Goodenough U.W."/>
            <person name="Van de Peer Y."/>
            <person name="Grigoriev I.V."/>
        </authorList>
    </citation>
    <scope>NUCLEOTIDE SEQUENCE [LARGE SCALE GENOMIC DNA]</scope>
    <source>
        <strain evidence="7 8">CCMP1545</strain>
    </source>
</reference>
<gene>
    <name evidence="7" type="ORF">MICPUCDRAFT_60815</name>
</gene>
<evidence type="ECO:0000256" key="6">
    <source>
        <dbReference type="SAM" id="Phobius"/>
    </source>
</evidence>
<feature type="transmembrane region" description="Helical" evidence="6">
    <location>
        <begin position="82"/>
        <end position="100"/>
    </location>
</feature>
<protein>
    <submittedName>
        <fullName evidence="7">Predicted protein</fullName>
    </submittedName>
</protein>
<dbReference type="InterPro" id="IPR005351">
    <property type="entry name" value="ASTER"/>
</dbReference>
<dbReference type="PANTHER" id="PTHR13193:SF0">
    <property type="entry name" value="PAT COMPLEX SUBUNIT ASTERIX"/>
    <property type="match status" value="1"/>
</dbReference>
<keyword evidence="4 6" id="KW-1133">Transmembrane helix</keyword>
<evidence type="ECO:0000256" key="2">
    <source>
        <dbReference type="ARBA" id="ARBA00009066"/>
    </source>
</evidence>
<dbReference type="GO" id="GO:0045048">
    <property type="term" value="P:protein insertion into ER membrane"/>
    <property type="evidence" value="ECO:0007669"/>
    <property type="project" value="InterPro"/>
</dbReference>
<dbReference type="GO" id="GO:0005789">
    <property type="term" value="C:endoplasmic reticulum membrane"/>
    <property type="evidence" value="ECO:0007669"/>
    <property type="project" value="InterPro"/>
</dbReference>
<dbReference type="Proteomes" id="UP000001876">
    <property type="component" value="Unassembled WGS sequence"/>
</dbReference>
<evidence type="ECO:0000256" key="5">
    <source>
        <dbReference type="ARBA" id="ARBA00023136"/>
    </source>
</evidence>
<dbReference type="AlphaFoldDB" id="C1MZQ5"/>
<dbReference type="KEGG" id="mpp:MICPUCDRAFT_60815"/>
<evidence type="ECO:0000256" key="3">
    <source>
        <dbReference type="ARBA" id="ARBA00022692"/>
    </source>
</evidence>
<accession>C1MZQ5</accession>
<sequence length="113" mass="12222">MVLAKGVKLEEDPRDPEGIVRFKRPTLTEAELAQDGYSLFALMLSLLGVMLGGRKIFCWTGALLAVASVVNRRAHDADTKQIWTAALFGVGGLFIMILNGKQGEKARAGGFDD</sequence>
<proteinExistence type="inferred from homology"/>
<feature type="transmembrane region" description="Helical" evidence="6">
    <location>
        <begin position="37"/>
        <end position="70"/>
    </location>
</feature>
<dbReference type="EMBL" id="GG663743">
    <property type="protein sequence ID" value="EEH54644.1"/>
    <property type="molecule type" value="Genomic_DNA"/>
</dbReference>
<evidence type="ECO:0000256" key="1">
    <source>
        <dbReference type="ARBA" id="ARBA00004370"/>
    </source>
</evidence>
<organism evidence="8">
    <name type="scientific">Micromonas pusilla (strain CCMP1545)</name>
    <name type="common">Picoplanktonic green alga</name>
    <dbReference type="NCBI Taxonomy" id="564608"/>
    <lineage>
        <taxon>Eukaryota</taxon>
        <taxon>Viridiplantae</taxon>
        <taxon>Chlorophyta</taxon>
        <taxon>Mamiellophyceae</taxon>
        <taxon>Mamiellales</taxon>
        <taxon>Mamiellaceae</taxon>
        <taxon>Micromonas</taxon>
    </lineage>
</organism>
<evidence type="ECO:0000313" key="7">
    <source>
        <dbReference type="EMBL" id="EEH54644.1"/>
    </source>
</evidence>
<dbReference type="OMA" id="FCAWAGA"/>
<evidence type="ECO:0000313" key="8">
    <source>
        <dbReference type="Proteomes" id="UP000001876"/>
    </source>
</evidence>
<keyword evidence="8" id="KW-1185">Reference proteome</keyword>
<dbReference type="PANTHER" id="PTHR13193">
    <property type="entry name" value="CGI-140"/>
    <property type="match status" value="1"/>
</dbReference>
<keyword evidence="3 6" id="KW-0812">Transmembrane</keyword>
<keyword evidence="5 6" id="KW-0472">Membrane</keyword>
<name>C1MZQ5_MICPC</name>
<dbReference type="RefSeq" id="XP_003060994.1">
    <property type="nucleotide sequence ID" value="XM_003060948.1"/>
</dbReference>
<dbReference type="GO" id="GO:0044183">
    <property type="term" value="F:protein folding chaperone"/>
    <property type="evidence" value="ECO:0007669"/>
    <property type="project" value="InterPro"/>
</dbReference>
<comment type="subcellular location">
    <subcellularLocation>
        <location evidence="1">Membrane</location>
    </subcellularLocation>
</comment>
<dbReference type="Pfam" id="PF03669">
    <property type="entry name" value="ASTER"/>
    <property type="match status" value="1"/>
</dbReference>
<comment type="similarity">
    <text evidence="2">Belongs to the Asterix family.</text>
</comment>
<dbReference type="GeneID" id="9686700"/>